<name>A0A1I6EGR8_9FIRM</name>
<evidence type="ECO:0000256" key="5">
    <source>
        <dbReference type="ARBA" id="ARBA00022989"/>
    </source>
</evidence>
<feature type="transmembrane region" description="Helical" evidence="8">
    <location>
        <begin position="259"/>
        <end position="285"/>
    </location>
</feature>
<comment type="similarity">
    <text evidence="2 7">Belongs to the sodium:solute symporter (SSF) (TC 2.A.21) family.</text>
</comment>
<evidence type="ECO:0000256" key="1">
    <source>
        <dbReference type="ARBA" id="ARBA00004141"/>
    </source>
</evidence>
<evidence type="ECO:0000313" key="9">
    <source>
        <dbReference type="EMBL" id="SFR16940.1"/>
    </source>
</evidence>
<feature type="transmembrane region" description="Helical" evidence="8">
    <location>
        <begin position="149"/>
        <end position="167"/>
    </location>
</feature>
<accession>A0A1I6EGR8</accession>
<dbReference type="Gene3D" id="1.20.1730.10">
    <property type="entry name" value="Sodium/glucose cotransporter"/>
    <property type="match status" value="1"/>
</dbReference>
<gene>
    <name evidence="9" type="ORF">SAMN05660706_1434</name>
</gene>
<dbReference type="GO" id="GO:0005886">
    <property type="term" value="C:plasma membrane"/>
    <property type="evidence" value="ECO:0007669"/>
    <property type="project" value="TreeGrafter"/>
</dbReference>
<dbReference type="Proteomes" id="UP000199584">
    <property type="component" value="Unassembled WGS sequence"/>
</dbReference>
<dbReference type="Pfam" id="PF00474">
    <property type="entry name" value="SSF"/>
    <property type="match status" value="1"/>
</dbReference>
<dbReference type="AlphaFoldDB" id="A0A1I6EGR8"/>
<feature type="transmembrane region" description="Helical" evidence="8">
    <location>
        <begin position="434"/>
        <end position="454"/>
    </location>
</feature>
<keyword evidence="3" id="KW-0813">Transport</keyword>
<reference evidence="10" key="1">
    <citation type="submission" date="2016-10" db="EMBL/GenBank/DDBJ databases">
        <authorList>
            <person name="Varghese N."/>
            <person name="Submissions S."/>
        </authorList>
    </citation>
    <scope>NUCLEOTIDE SEQUENCE [LARGE SCALE GENOMIC DNA]</scope>
    <source>
        <strain evidence="10">DSM 3669</strain>
    </source>
</reference>
<dbReference type="GO" id="GO:0022857">
    <property type="term" value="F:transmembrane transporter activity"/>
    <property type="evidence" value="ECO:0007669"/>
    <property type="project" value="InterPro"/>
</dbReference>
<evidence type="ECO:0000313" key="10">
    <source>
        <dbReference type="Proteomes" id="UP000199584"/>
    </source>
</evidence>
<organism evidence="9 10">
    <name type="scientific">Desulfoscipio geothermicus DSM 3669</name>
    <dbReference type="NCBI Taxonomy" id="1121426"/>
    <lineage>
        <taxon>Bacteria</taxon>
        <taxon>Bacillati</taxon>
        <taxon>Bacillota</taxon>
        <taxon>Clostridia</taxon>
        <taxon>Eubacteriales</taxon>
        <taxon>Desulfallaceae</taxon>
        <taxon>Desulfoscipio</taxon>
    </lineage>
</organism>
<dbReference type="RefSeq" id="WP_092487507.1">
    <property type="nucleotide sequence ID" value="NZ_FOYM01000043.1"/>
</dbReference>
<feature type="transmembrane region" description="Helical" evidence="8">
    <location>
        <begin position="305"/>
        <end position="333"/>
    </location>
</feature>
<evidence type="ECO:0000256" key="3">
    <source>
        <dbReference type="ARBA" id="ARBA00022448"/>
    </source>
</evidence>
<dbReference type="OrthoDB" id="9781232at2"/>
<feature type="transmembrane region" description="Helical" evidence="8">
    <location>
        <begin position="410"/>
        <end position="428"/>
    </location>
</feature>
<keyword evidence="4 8" id="KW-0812">Transmembrane</keyword>
<feature type="transmembrane region" description="Helical" evidence="8">
    <location>
        <begin position="385"/>
        <end position="403"/>
    </location>
</feature>
<dbReference type="CDD" id="cd10322">
    <property type="entry name" value="SLC5sbd"/>
    <property type="match status" value="1"/>
</dbReference>
<proteinExistence type="inferred from homology"/>
<feature type="transmembrane region" description="Helical" evidence="8">
    <location>
        <begin position="46"/>
        <end position="68"/>
    </location>
</feature>
<feature type="transmembrane region" description="Helical" evidence="8">
    <location>
        <begin position="119"/>
        <end position="143"/>
    </location>
</feature>
<evidence type="ECO:0000256" key="6">
    <source>
        <dbReference type="ARBA" id="ARBA00023136"/>
    </source>
</evidence>
<dbReference type="PANTHER" id="PTHR48086:SF7">
    <property type="entry name" value="SODIUM-SOLUTE SYMPORTER-RELATED"/>
    <property type="match status" value="1"/>
</dbReference>
<feature type="transmembrane region" description="Helical" evidence="8">
    <location>
        <begin position="179"/>
        <end position="198"/>
    </location>
</feature>
<protein>
    <submittedName>
        <fullName evidence="9">Solute:Na+ symporter, SSS family</fullName>
    </submittedName>
</protein>
<dbReference type="EMBL" id="FOYM01000043">
    <property type="protein sequence ID" value="SFR16940.1"/>
    <property type="molecule type" value="Genomic_DNA"/>
</dbReference>
<dbReference type="PANTHER" id="PTHR48086">
    <property type="entry name" value="SODIUM/PROLINE SYMPORTER-RELATED"/>
    <property type="match status" value="1"/>
</dbReference>
<dbReference type="STRING" id="39060.SAMN05660706_1434"/>
<evidence type="ECO:0000256" key="4">
    <source>
        <dbReference type="ARBA" id="ARBA00022692"/>
    </source>
</evidence>
<keyword evidence="10" id="KW-1185">Reference proteome</keyword>
<keyword evidence="5 8" id="KW-1133">Transmembrane helix</keyword>
<dbReference type="PROSITE" id="PS50283">
    <property type="entry name" value="NA_SOLUT_SYMP_3"/>
    <property type="match status" value="1"/>
</dbReference>
<dbReference type="InterPro" id="IPR038377">
    <property type="entry name" value="Na/Glc_symporter_sf"/>
</dbReference>
<feature type="transmembrane region" description="Helical" evidence="8">
    <location>
        <begin position="74"/>
        <end position="93"/>
    </location>
</feature>
<evidence type="ECO:0000256" key="2">
    <source>
        <dbReference type="ARBA" id="ARBA00006434"/>
    </source>
</evidence>
<dbReference type="InterPro" id="IPR050277">
    <property type="entry name" value="Sodium:Solute_Symporter"/>
</dbReference>
<feature type="transmembrane region" description="Helical" evidence="8">
    <location>
        <begin position="353"/>
        <end position="373"/>
    </location>
</feature>
<feature type="transmembrane region" description="Helical" evidence="8">
    <location>
        <begin position="218"/>
        <end position="238"/>
    </location>
</feature>
<feature type="transmembrane region" description="Helical" evidence="8">
    <location>
        <begin position="6"/>
        <end position="25"/>
    </location>
</feature>
<evidence type="ECO:0000256" key="8">
    <source>
        <dbReference type="SAM" id="Phobius"/>
    </source>
</evidence>
<dbReference type="InterPro" id="IPR001734">
    <property type="entry name" value="Na/solute_symporter"/>
</dbReference>
<evidence type="ECO:0000256" key="7">
    <source>
        <dbReference type="RuleBase" id="RU362091"/>
    </source>
</evidence>
<keyword evidence="6 8" id="KW-0472">Membrane</keyword>
<sequence length="472" mass="50221">MLTTAHYISIALTLAVVTMVGLLSFSKVKTSDDFIVGGRSLLPFGVTGAIVGSFAGGTVTIGTAQMAYKYGIGAIWFTLGAGISCLVLALFLARPMREKKVSTVTEYLVDEYGKQIRTWVALFTAIGMFIQIAVQVMAAVPVIIGMVPISPFLAATLTVFLIILYIIGGGVWGTSMVGLIKLFLLSITLFTGGILSYLHLGGLHGARELLPTIPTFSLFPRGLALDLGGVFSTIVGFTSTQTFLQPIFAGREVRSARMGALGAAVFIPLYGLAGVAIGLFMRVAHPDINPAFALPVFFYMHLNPWLGGMANATLLISLILTGGALALGVSTVLTRDIYGFCRSGATDLEILRVSRGIILGVGVLALALVFFSLNSLILDWTYLSNALRGATVFLPLLGAVFLPGRIHPAGVHRAVILAPLITLLWAYFSPVKLHPLFVGLPVVLLCMLTGVLLGTRVNSHTAIRSHNNIYHD</sequence>
<comment type="subcellular location">
    <subcellularLocation>
        <location evidence="1">Membrane</location>
        <topology evidence="1">Multi-pass membrane protein</topology>
    </subcellularLocation>
</comment>